<dbReference type="PANTHER" id="PTHR38613:SF1">
    <property type="entry name" value="PROTEIN CBG11062"/>
    <property type="match status" value="1"/>
</dbReference>
<feature type="chain" id="PRO_5005894592" evidence="1">
    <location>
        <begin position="19"/>
        <end position="350"/>
    </location>
</feature>
<organism evidence="2 3">
    <name type="scientific">Strongyloides papillosus</name>
    <name type="common">Intestinal threadworm</name>
    <dbReference type="NCBI Taxonomy" id="174720"/>
    <lineage>
        <taxon>Eukaryota</taxon>
        <taxon>Metazoa</taxon>
        <taxon>Ecdysozoa</taxon>
        <taxon>Nematoda</taxon>
        <taxon>Chromadorea</taxon>
        <taxon>Rhabditida</taxon>
        <taxon>Tylenchina</taxon>
        <taxon>Panagrolaimomorpha</taxon>
        <taxon>Strongyloidoidea</taxon>
        <taxon>Strongyloididae</taxon>
        <taxon>Strongyloides</taxon>
    </lineage>
</organism>
<dbReference type="Proteomes" id="UP000046392">
    <property type="component" value="Unplaced"/>
</dbReference>
<dbReference type="PANTHER" id="PTHR38613">
    <property type="entry name" value="PROTEIN CBG03211-RELATED"/>
    <property type="match status" value="1"/>
</dbReference>
<accession>A0A0N5BLV2</accession>
<keyword evidence="2" id="KW-1185">Reference proteome</keyword>
<name>A0A0N5BLV2_STREA</name>
<reference evidence="3" key="1">
    <citation type="submission" date="2017-02" db="UniProtKB">
        <authorList>
            <consortium name="WormBaseParasite"/>
        </authorList>
    </citation>
    <scope>IDENTIFICATION</scope>
</reference>
<evidence type="ECO:0000256" key="1">
    <source>
        <dbReference type="SAM" id="SignalP"/>
    </source>
</evidence>
<protein>
    <submittedName>
        <fullName evidence="3">Secreted protein</fullName>
    </submittedName>
</protein>
<proteinExistence type="predicted"/>
<dbReference type="WBParaSite" id="SPAL_0000689800.1">
    <property type="protein sequence ID" value="SPAL_0000689800.1"/>
    <property type="gene ID" value="SPAL_0000689800"/>
</dbReference>
<keyword evidence="1" id="KW-0732">Signal</keyword>
<evidence type="ECO:0000313" key="2">
    <source>
        <dbReference type="Proteomes" id="UP000046392"/>
    </source>
</evidence>
<dbReference type="AlphaFoldDB" id="A0A0N5BLV2"/>
<feature type="signal peptide" evidence="1">
    <location>
        <begin position="1"/>
        <end position="18"/>
    </location>
</feature>
<sequence length="350" mass="38438">MKPFWSLLFICYISTITADESSDEEVVNIACKRNPSLRFCRTPQTNDIRKSEPNFTDKDELIIPPPVPKDVEIQLDSYEDDVEQAKRAKKYHRRLQKVTPPPARQNILFTILPTLQKKSSNYCAINEYTFATTCAPGKKLRYDLQLFCDEFSRTCGIPNINEYESKRVDKEYYPEGYGQKQKNGHFGVGNSFAMGIGVIPGMTLVGSRGAEVGKLPFLDSIGGMMFNKGTDIGLLGERVGRGPERTMDALKSGIPSFGLNPDTKAADERAQNAALRSLGIPPIPGLAKALGALNKNGKKRKFNGFEPGYDALNKHAIIATGKSDGNNVNLPGGMGTVEYMEGVGMGIGKK</sequence>
<evidence type="ECO:0000313" key="3">
    <source>
        <dbReference type="WBParaSite" id="SPAL_0000689800.1"/>
    </source>
</evidence>